<evidence type="ECO:0000256" key="5">
    <source>
        <dbReference type="SAM" id="Phobius"/>
    </source>
</evidence>
<accession>A0A6J5N8H5</accession>
<keyword evidence="3 5" id="KW-1133">Transmembrane helix</keyword>
<dbReference type="InterPro" id="IPR006480">
    <property type="entry name" value="Phage_holin_4_1"/>
</dbReference>
<reference evidence="6" key="1">
    <citation type="submission" date="2020-04" db="EMBL/GenBank/DDBJ databases">
        <authorList>
            <person name="Chiriac C."/>
            <person name="Salcher M."/>
            <person name="Ghai R."/>
            <person name="Kavagutti S V."/>
        </authorList>
    </citation>
    <scope>NUCLEOTIDE SEQUENCE</scope>
</reference>
<proteinExistence type="predicted"/>
<sequence>MKQQFIIFSKYFFVALVGFFAPILYAFILTIILVSADTITGVMKAGKDSIKDISSKKMFAVVPKISFYFLLIISAHSVQIYVEPQVPFTKLVLIGISWIEIKSIDENFSAIFGFSFMDKILEGMKSINQIKRHKDE</sequence>
<evidence type="ECO:0000256" key="4">
    <source>
        <dbReference type="ARBA" id="ARBA00023136"/>
    </source>
</evidence>
<dbReference type="GO" id="GO:0033644">
    <property type="term" value="C:host cell membrane"/>
    <property type="evidence" value="ECO:0007669"/>
    <property type="project" value="UniProtKB-SubCell"/>
</dbReference>
<keyword evidence="4 5" id="KW-0472">Membrane</keyword>
<dbReference type="EMBL" id="LR796564">
    <property type="protein sequence ID" value="CAB4152009.1"/>
    <property type="molecule type" value="Genomic_DNA"/>
</dbReference>
<evidence type="ECO:0000313" key="6">
    <source>
        <dbReference type="EMBL" id="CAB4152009.1"/>
    </source>
</evidence>
<organism evidence="6">
    <name type="scientific">uncultured Caudovirales phage</name>
    <dbReference type="NCBI Taxonomy" id="2100421"/>
    <lineage>
        <taxon>Viruses</taxon>
        <taxon>Duplodnaviria</taxon>
        <taxon>Heunggongvirae</taxon>
        <taxon>Uroviricota</taxon>
        <taxon>Caudoviricetes</taxon>
        <taxon>Peduoviridae</taxon>
        <taxon>Maltschvirus</taxon>
        <taxon>Maltschvirus maltsch</taxon>
    </lineage>
</organism>
<name>A0A6J5N8H5_9CAUD</name>
<keyword evidence="2 5" id="KW-0812">Transmembrane</keyword>
<evidence type="ECO:0000256" key="3">
    <source>
        <dbReference type="ARBA" id="ARBA00022989"/>
    </source>
</evidence>
<feature type="transmembrane region" description="Helical" evidence="5">
    <location>
        <begin position="12"/>
        <end position="34"/>
    </location>
</feature>
<dbReference type="Pfam" id="PF05105">
    <property type="entry name" value="Phage_holin_4_1"/>
    <property type="match status" value="1"/>
</dbReference>
<gene>
    <name evidence="6" type="ORF">UFOVP597_45</name>
</gene>
<protein>
    <submittedName>
        <fullName evidence="6">Bacteriophage holin family</fullName>
    </submittedName>
</protein>
<comment type="subcellular location">
    <subcellularLocation>
        <location evidence="1">Host membrane</location>
        <topology evidence="1">Multi-pass membrane protein</topology>
    </subcellularLocation>
</comment>
<evidence type="ECO:0000256" key="2">
    <source>
        <dbReference type="ARBA" id="ARBA00022692"/>
    </source>
</evidence>
<feature type="transmembrane region" description="Helical" evidence="5">
    <location>
        <begin position="65"/>
        <end position="82"/>
    </location>
</feature>
<evidence type="ECO:0000256" key="1">
    <source>
        <dbReference type="ARBA" id="ARBA00004301"/>
    </source>
</evidence>